<keyword evidence="5" id="KW-1185">Reference proteome</keyword>
<feature type="transmembrane region" description="Helical" evidence="2">
    <location>
        <begin position="800"/>
        <end position="819"/>
    </location>
</feature>
<organism evidence="4 5">
    <name type="scientific">Hypholoma sublateritium (strain FD-334 SS-4)</name>
    <dbReference type="NCBI Taxonomy" id="945553"/>
    <lineage>
        <taxon>Eukaryota</taxon>
        <taxon>Fungi</taxon>
        <taxon>Dikarya</taxon>
        <taxon>Basidiomycota</taxon>
        <taxon>Agaricomycotina</taxon>
        <taxon>Agaricomycetes</taxon>
        <taxon>Agaricomycetidae</taxon>
        <taxon>Agaricales</taxon>
        <taxon>Agaricineae</taxon>
        <taxon>Strophariaceae</taxon>
        <taxon>Hypholoma</taxon>
    </lineage>
</organism>
<gene>
    <name evidence="4" type="ORF">HYPSUDRAFT_561144</name>
</gene>
<feature type="region of interest" description="Disordered" evidence="1">
    <location>
        <begin position="738"/>
        <end position="761"/>
    </location>
</feature>
<dbReference type="Proteomes" id="UP000054270">
    <property type="component" value="Unassembled WGS sequence"/>
</dbReference>
<proteinExistence type="predicted"/>
<keyword evidence="2" id="KW-0472">Membrane</keyword>
<feature type="region of interest" description="Disordered" evidence="1">
    <location>
        <begin position="664"/>
        <end position="707"/>
    </location>
</feature>
<keyword evidence="2" id="KW-0812">Transmembrane</keyword>
<feature type="compositionally biased region" description="Low complexity" evidence="1">
    <location>
        <begin position="680"/>
        <end position="707"/>
    </location>
</feature>
<name>A0A0D2L9H1_HYPSF</name>
<protein>
    <recommendedName>
        <fullName evidence="3">DUF7587 domain-containing protein</fullName>
    </recommendedName>
</protein>
<dbReference type="EMBL" id="KN817540">
    <property type="protein sequence ID" value="KJA23867.1"/>
    <property type="molecule type" value="Genomic_DNA"/>
</dbReference>
<dbReference type="Pfam" id="PF24494">
    <property type="entry name" value="DUF7587"/>
    <property type="match status" value="1"/>
</dbReference>
<feature type="domain" description="DUF7587" evidence="3">
    <location>
        <begin position="34"/>
        <end position="192"/>
    </location>
</feature>
<evidence type="ECO:0000256" key="2">
    <source>
        <dbReference type="SAM" id="Phobius"/>
    </source>
</evidence>
<dbReference type="STRING" id="945553.A0A0D2L9H1"/>
<keyword evidence="2" id="KW-1133">Transmembrane helix</keyword>
<evidence type="ECO:0000259" key="3">
    <source>
        <dbReference type="Pfam" id="PF24494"/>
    </source>
</evidence>
<dbReference type="AlphaFoldDB" id="A0A0D2L9H1"/>
<accession>A0A0D2L9H1</accession>
<dbReference type="InterPro" id="IPR056009">
    <property type="entry name" value="DUF7587"/>
</dbReference>
<sequence length="830" mass="91843">MPSTSSDPDGPIPSLLPQCGFGPEHDFDLLIKSNRFIFRVYTPKERSPFADDNDPFFVAPRFDELVARSPVDLPNVKFSEPAIGTYADVARHMEWTTRTSSTYVSASFSFTWAIWEAVRRYHIGIKKDVEIAIIDATALDGRGATAIQLLEKSTLEERDEQFWKWHRFSKDSQSVLVYGMVPRTAVLASIPLLHILRKMPSYFLQKDIQIIEGNPLNLAAWDYAKRKHNYRQFCLEMSKSFMGKSVEVRLRDSTAGAVRLALSFLRPFIHNTIHNDFEGTTSYLRTLALTISEWPGGWWVKDHPEVRQIIEVMVLAVAEELKDKNTAAKDEEILRLQLVIGGLEKVIEIQQKPTIFTEGAEFDSDGELEIDLEESDDPTLVNLPGAPPPSPPHRREPLPMLVAIPPKISISFQTPITPPESPRNSIFAPTIAVPLSEIVYTSKSSPEQPSAKEGGVHGHAVQFTELPAAAASDELASPLPTPPAGSPILSPAKLPTILEADFVPEEDNGHEVDDRDEIREDAASAKLSAEQDFDQSNEERLNQNDLAILEVASVTQADDRRQVMQHEDEAEDEMDSRVEQNHFSQISVVHPWIAIHPLGSPLSSRRSSIMSVETLCDPVEFPSKRLSFATTSDSFEFVPIMRSAALSSRTVSFSEFSPPIPSLVPLQPEAKTEPQPPSPNKSVQSLSSDLSDSISRSSSSSSNSSTASNDLILPLITPIPPSPAFSFDSLPSSISHSSSSSYSSPATPVVPLSKNPSTESSDFFIPPKPPIGLLAPLLDQEEEQHVVRRRRSRPGVVSETASYIVTGFLFGAFITIFLFSTQRKTLLYVT</sequence>
<evidence type="ECO:0000313" key="4">
    <source>
        <dbReference type="EMBL" id="KJA23867.1"/>
    </source>
</evidence>
<dbReference type="OrthoDB" id="3359845at2759"/>
<reference evidence="5" key="1">
    <citation type="submission" date="2014-04" db="EMBL/GenBank/DDBJ databases">
        <title>Evolutionary Origins and Diversification of the Mycorrhizal Mutualists.</title>
        <authorList>
            <consortium name="DOE Joint Genome Institute"/>
            <consortium name="Mycorrhizal Genomics Consortium"/>
            <person name="Kohler A."/>
            <person name="Kuo A."/>
            <person name="Nagy L.G."/>
            <person name="Floudas D."/>
            <person name="Copeland A."/>
            <person name="Barry K.W."/>
            <person name="Cichocki N."/>
            <person name="Veneault-Fourrey C."/>
            <person name="LaButti K."/>
            <person name="Lindquist E.A."/>
            <person name="Lipzen A."/>
            <person name="Lundell T."/>
            <person name="Morin E."/>
            <person name="Murat C."/>
            <person name="Riley R."/>
            <person name="Ohm R."/>
            <person name="Sun H."/>
            <person name="Tunlid A."/>
            <person name="Henrissat B."/>
            <person name="Grigoriev I.V."/>
            <person name="Hibbett D.S."/>
            <person name="Martin F."/>
        </authorList>
    </citation>
    <scope>NUCLEOTIDE SEQUENCE [LARGE SCALE GENOMIC DNA]</scope>
    <source>
        <strain evidence="5">FD-334 SS-4</strain>
    </source>
</reference>
<evidence type="ECO:0000256" key="1">
    <source>
        <dbReference type="SAM" id="MobiDB-lite"/>
    </source>
</evidence>
<evidence type="ECO:0000313" key="5">
    <source>
        <dbReference type="Proteomes" id="UP000054270"/>
    </source>
</evidence>